<dbReference type="OrthoDB" id="1389823at2759"/>
<dbReference type="STRING" id="63057.A0A2P5EHU5"/>
<evidence type="ECO:0000256" key="1">
    <source>
        <dbReference type="ARBA" id="ARBA00007606"/>
    </source>
</evidence>
<dbReference type="InParanoid" id="A0A2P5EHU5"/>
<proteinExistence type="inferred from homology"/>
<accession>A0A2P5EHU5</accession>
<dbReference type="AlphaFoldDB" id="A0A2P5EHU5"/>
<dbReference type="Pfam" id="PF00139">
    <property type="entry name" value="Lectin_legB"/>
    <property type="match status" value="1"/>
</dbReference>
<comment type="similarity">
    <text evidence="1">Belongs to the leguminous lectin family.</text>
</comment>
<protein>
    <submittedName>
        <fullName evidence="4">Legume lectin domain containing protein</fullName>
    </submittedName>
</protein>
<dbReference type="InterPro" id="IPR050258">
    <property type="entry name" value="Leguminous_Lectin"/>
</dbReference>
<dbReference type="PANTHER" id="PTHR32401">
    <property type="entry name" value="CONCANAVALIN A-LIKE LECTIN FAMILY PROTEIN"/>
    <property type="match status" value="1"/>
</dbReference>
<reference evidence="5" key="1">
    <citation type="submission" date="2016-06" db="EMBL/GenBank/DDBJ databases">
        <title>Parallel loss of symbiosis genes in relatives of nitrogen-fixing non-legume Parasponia.</title>
        <authorList>
            <person name="Van Velzen R."/>
            <person name="Holmer R."/>
            <person name="Bu F."/>
            <person name="Rutten L."/>
            <person name="Van Zeijl A."/>
            <person name="Liu W."/>
            <person name="Santuari L."/>
            <person name="Cao Q."/>
            <person name="Sharma T."/>
            <person name="Shen D."/>
            <person name="Roswanjaya Y."/>
            <person name="Wardhani T."/>
            <person name="Kalhor M.S."/>
            <person name="Jansen J."/>
            <person name="Van den Hoogen J."/>
            <person name="Gungor B."/>
            <person name="Hartog M."/>
            <person name="Hontelez J."/>
            <person name="Verver J."/>
            <person name="Yang W.-C."/>
            <person name="Schijlen E."/>
            <person name="Repin R."/>
            <person name="Schilthuizen M."/>
            <person name="Schranz E."/>
            <person name="Heidstra R."/>
            <person name="Miyata K."/>
            <person name="Fedorova E."/>
            <person name="Kohlen W."/>
            <person name="Bisseling T."/>
            <person name="Smit S."/>
            <person name="Geurts R."/>
        </authorList>
    </citation>
    <scope>NUCLEOTIDE SEQUENCE [LARGE SCALE GENOMIC DNA]</scope>
    <source>
        <strain evidence="5">cv. RG33-2</strain>
    </source>
</reference>
<gene>
    <name evidence="4" type="ORF">TorRG33x02_191830</name>
</gene>
<dbReference type="PANTHER" id="PTHR32401:SF49">
    <property type="entry name" value="OS10G0129200 PROTEIN"/>
    <property type="match status" value="1"/>
</dbReference>
<name>A0A2P5EHU5_TREOI</name>
<keyword evidence="2 4" id="KW-0430">Lectin</keyword>
<evidence type="ECO:0000313" key="4">
    <source>
        <dbReference type="EMBL" id="PON85083.1"/>
    </source>
</evidence>
<comment type="caution">
    <text evidence="4">The sequence shown here is derived from an EMBL/GenBank/DDBJ whole genome shotgun (WGS) entry which is preliminary data.</text>
</comment>
<dbReference type="Proteomes" id="UP000237000">
    <property type="component" value="Unassembled WGS sequence"/>
</dbReference>
<evidence type="ECO:0000313" key="5">
    <source>
        <dbReference type="Proteomes" id="UP000237000"/>
    </source>
</evidence>
<feature type="domain" description="Legume lectin" evidence="3">
    <location>
        <begin position="32"/>
        <end position="124"/>
    </location>
</feature>
<keyword evidence="5" id="KW-1185">Reference proteome</keyword>
<dbReference type="InterPro" id="IPR013320">
    <property type="entry name" value="ConA-like_dom_sf"/>
</dbReference>
<evidence type="ECO:0000256" key="2">
    <source>
        <dbReference type="ARBA" id="ARBA00022734"/>
    </source>
</evidence>
<organism evidence="4 5">
    <name type="scientific">Trema orientale</name>
    <name type="common">Charcoal tree</name>
    <name type="synonym">Celtis orientalis</name>
    <dbReference type="NCBI Taxonomy" id="63057"/>
    <lineage>
        <taxon>Eukaryota</taxon>
        <taxon>Viridiplantae</taxon>
        <taxon>Streptophyta</taxon>
        <taxon>Embryophyta</taxon>
        <taxon>Tracheophyta</taxon>
        <taxon>Spermatophyta</taxon>
        <taxon>Magnoliopsida</taxon>
        <taxon>eudicotyledons</taxon>
        <taxon>Gunneridae</taxon>
        <taxon>Pentapetalae</taxon>
        <taxon>rosids</taxon>
        <taxon>fabids</taxon>
        <taxon>Rosales</taxon>
        <taxon>Cannabaceae</taxon>
        <taxon>Trema</taxon>
    </lineage>
</organism>
<evidence type="ECO:0000259" key="3">
    <source>
        <dbReference type="Pfam" id="PF00139"/>
    </source>
</evidence>
<dbReference type="GO" id="GO:0030246">
    <property type="term" value="F:carbohydrate binding"/>
    <property type="evidence" value="ECO:0007669"/>
    <property type="project" value="UniProtKB-KW"/>
</dbReference>
<dbReference type="InterPro" id="IPR001220">
    <property type="entry name" value="Legume_lectin_dom"/>
</dbReference>
<dbReference type="Gene3D" id="2.60.120.200">
    <property type="match status" value="1"/>
</dbReference>
<sequence length="131" mass="14618">MSLNKYSSSTSCFHRFERSRLEQFNSTWPTITESGGRVLYSEPLQLWDSFTGAEADFATRFSITTDTSNRGFTGNGLVFFLAHLNYLIPLNSAGGGYGLLNDNTSLFPSLNRIIMVEFDTFPNTKSIHPTG</sequence>
<dbReference type="EMBL" id="JXTC01000153">
    <property type="protein sequence ID" value="PON85083.1"/>
    <property type="molecule type" value="Genomic_DNA"/>
</dbReference>
<dbReference type="SUPFAM" id="SSF49899">
    <property type="entry name" value="Concanavalin A-like lectins/glucanases"/>
    <property type="match status" value="1"/>
</dbReference>